<sequence>MEYPITNNSIHKKSNLYHMFPNHCCLTCNQIALPYFTQTSCAATLLMAKAFRWTNQLSLATADAVTIIILIIQFVEQKQNDNPSFQI</sequence>
<dbReference type="Proteomes" id="UP000183832">
    <property type="component" value="Unassembled WGS sequence"/>
</dbReference>
<reference evidence="2 3" key="1">
    <citation type="submission" date="2015-04" db="EMBL/GenBank/DDBJ databases">
        <authorList>
            <person name="Syromyatnikov M.Y."/>
            <person name="Popov V.N."/>
        </authorList>
    </citation>
    <scope>NUCLEOTIDE SEQUENCE [LARGE SCALE GENOMIC DNA]</scope>
</reference>
<keyword evidence="1" id="KW-0472">Membrane</keyword>
<proteinExistence type="predicted"/>
<dbReference type="EMBL" id="CVRI01000066">
    <property type="protein sequence ID" value="CRL06335.1"/>
    <property type="molecule type" value="Genomic_DNA"/>
</dbReference>
<evidence type="ECO:0000313" key="3">
    <source>
        <dbReference type="Proteomes" id="UP000183832"/>
    </source>
</evidence>
<gene>
    <name evidence="2" type="ORF">CLUMA_CG019228</name>
</gene>
<keyword evidence="1" id="KW-0812">Transmembrane</keyword>
<feature type="transmembrane region" description="Helical" evidence="1">
    <location>
        <begin position="57"/>
        <end position="75"/>
    </location>
</feature>
<protein>
    <submittedName>
        <fullName evidence="2">CLUMA_CG019228, isoform A</fullName>
    </submittedName>
</protein>
<organism evidence="2 3">
    <name type="scientific">Clunio marinus</name>
    <dbReference type="NCBI Taxonomy" id="568069"/>
    <lineage>
        <taxon>Eukaryota</taxon>
        <taxon>Metazoa</taxon>
        <taxon>Ecdysozoa</taxon>
        <taxon>Arthropoda</taxon>
        <taxon>Hexapoda</taxon>
        <taxon>Insecta</taxon>
        <taxon>Pterygota</taxon>
        <taxon>Neoptera</taxon>
        <taxon>Endopterygota</taxon>
        <taxon>Diptera</taxon>
        <taxon>Nematocera</taxon>
        <taxon>Chironomoidea</taxon>
        <taxon>Chironomidae</taxon>
        <taxon>Clunio</taxon>
    </lineage>
</organism>
<evidence type="ECO:0000313" key="2">
    <source>
        <dbReference type="EMBL" id="CRL06335.1"/>
    </source>
</evidence>
<keyword evidence="3" id="KW-1185">Reference proteome</keyword>
<keyword evidence="1" id="KW-1133">Transmembrane helix</keyword>
<name>A0A1J1J1R2_9DIPT</name>
<accession>A0A1J1J1R2</accession>
<evidence type="ECO:0000256" key="1">
    <source>
        <dbReference type="SAM" id="Phobius"/>
    </source>
</evidence>
<dbReference type="AlphaFoldDB" id="A0A1J1J1R2"/>